<accession>H1VYT3</accession>
<dbReference type="Proteomes" id="UP000007174">
    <property type="component" value="Unassembled WGS sequence"/>
</dbReference>
<feature type="region of interest" description="Disordered" evidence="1">
    <location>
        <begin position="1"/>
        <end position="35"/>
    </location>
</feature>
<dbReference type="EMBL" id="CACQ02007712">
    <property type="protein sequence ID" value="CCF45395.1"/>
    <property type="molecule type" value="Genomic_DNA"/>
</dbReference>
<sequence length="82" mass="9092">GAVWRQGCEGPATDRGLTRQIRSRNPRRLGKASETHHTIKLSFQHAVSVPYGCHPCHTIPHHAIPFHAISCSKGKQLTIKYG</sequence>
<feature type="compositionally biased region" description="Basic residues" evidence="1">
    <location>
        <begin position="21"/>
        <end position="30"/>
    </location>
</feature>
<feature type="non-terminal residue" evidence="2">
    <location>
        <position position="1"/>
    </location>
</feature>
<evidence type="ECO:0000313" key="2">
    <source>
        <dbReference type="EMBL" id="CCF45395.1"/>
    </source>
</evidence>
<evidence type="ECO:0000313" key="3">
    <source>
        <dbReference type="Proteomes" id="UP000007174"/>
    </source>
</evidence>
<protein>
    <submittedName>
        <fullName evidence="2">Uncharacterized protein</fullName>
    </submittedName>
</protein>
<proteinExistence type="predicted"/>
<reference evidence="3" key="1">
    <citation type="journal article" date="2012" name="Nat. Genet.">
        <title>Lifestyle transitions in plant pathogenic Colletotrichum fungi deciphered by genome and transcriptome analyses.</title>
        <authorList>
            <person name="O'Connell R.J."/>
            <person name="Thon M.R."/>
            <person name="Hacquard S."/>
            <person name="Amyotte S.G."/>
            <person name="Kleemann J."/>
            <person name="Torres M.F."/>
            <person name="Damm U."/>
            <person name="Buiate E.A."/>
            <person name="Epstein L."/>
            <person name="Alkan N."/>
            <person name="Altmueller J."/>
            <person name="Alvarado-Balderrama L."/>
            <person name="Bauser C.A."/>
            <person name="Becker C."/>
            <person name="Birren B.W."/>
            <person name="Chen Z."/>
            <person name="Choi J."/>
            <person name="Crouch J.A."/>
            <person name="Duvick J.P."/>
            <person name="Farman M.A."/>
            <person name="Gan P."/>
            <person name="Heiman D."/>
            <person name="Henrissat B."/>
            <person name="Howard R.J."/>
            <person name="Kabbage M."/>
            <person name="Koch C."/>
            <person name="Kracher B."/>
            <person name="Kubo Y."/>
            <person name="Law A.D."/>
            <person name="Lebrun M.-H."/>
            <person name="Lee Y.-H."/>
            <person name="Miyara I."/>
            <person name="Moore N."/>
            <person name="Neumann U."/>
            <person name="Nordstroem K."/>
            <person name="Panaccione D.G."/>
            <person name="Panstruga R."/>
            <person name="Place M."/>
            <person name="Proctor R.H."/>
            <person name="Prusky D."/>
            <person name="Rech G."/>
            <person name="Reinhardt R."/>
            <person name="Rollins J.A."/>
            <person name="Rounsley S."/>
            <person name="Schardl C.L."/>
            <person name="Schwartz D.C."/>
            <person name="Shenoy N."/>
            <person name="Shirasu K."/>
            <person name="Sikhakolli U.R."/>
            <person name="Stueber K."/>
            <person name="Sukno S.A."/>
            <person name="Sweigard J.A."/>
            <person name="Takano Y."/>
            <person name="Takahara H."/>
            <person name="Trail F."/>
            <person name="van der Does H.C."/>
            <person name="Voll L.M."/>
            <person name="Will I."/>
            <person name="Young S."/>
            <person name="Zeng Q."/>
            <person name="Zhang J."/>
            <person name="Zhou S."/>
            <person name="Dickman M.B."/>
            <person name="Schulze-Lefert P."/>
            <person name="Ver Loren van Themaat E."/>
            <person name="Ma L.-J."/>
            <person name="Vaillancourt L.J."/>
        </authorList>
    </citation>
    <scope>NUCLEOTIDE SEQUENCE [LARGE SCALE GENOMIC DNA]</scope>
    <source>
        <strain evidence="3">IMI 349063</strain>
    </source>
</reference>
<gene>
    <name evidence="2" type="ORF">CH063_03588</name>
</gene>
<dbReference type="AlphaFoldDB" id="H1VYT3"/>
<name>H1VYT3_COLHI</name>
<evidence type="ECO:0000256" key="1">
    <source>
        <dbReference type="SAM" id="MobiDB-lite"/>
    </source>
</evidence>
<dbReference type="HOGENOM" id="CLU_2564590_0_0_1"/>
<organism evidence="2 3">
    <name type="scientific">Colletotrichum higginsianum (strain IMI 349063)</name>
    <name type="common">Crucifer anthracnose fungus</name>
    <dbReference type="NCBI Taxonomy" id="759273"/>
    <lineage>
        <taxon>Eukaryota</taxon>
        <taxon>Fungi</taxon>
        <taxon>Dikarya</taxon>
        <taxon>Ascomycota</taxon>
        <taxon>Pezizomycotina</taxon>
        <taxon>Sordariomycetes</taxon>
        <taxon>Hypocreomycetidae</taxon>
        <taxon>Glomerellales</taxon>
        <taxon>Glomerellaceae</taxon>
        <taxon>Colletotrichum</taxon>
        <taxon>Colletotrichum destructivum species complex</taxon>
    </lineage>
</organism>